<protein>
    <recommendedName>
        <fullName evidence="3">NADPH-dependent FMN reductase-like domain-containing protein</fullName>
    </recommendedName>
</protein>
<dbReference type="EMBL" id="WQPS01000001">
    <property type="protein sequence ID" value="MBT9808150.1"/>
    <property type="molecule type" value="Genomic_DNA"/>
</dbReference>
<evidence type="ECO:0000259" key="3">
    <source>
        <dbReference type="Pfam" id="PF03358"/>
    </source>
</evidence>
<dbReference type="AlphaFoldDB" id="A0AA41K453"/>
<keyword evidence="1" id="KW-0285">Flavoprotein</keyword>
<proteinExistence type="predicted"/>
<gene>
    <name evidence="4" type="ORF">GPL26_00605</name>
</gene>
<accession>A0AA41K453</accession>
<evidence type="ECO:0000256" key="1">
    <source>
        <dbReference type="ARBA" id="ARBA00022630"/>
    </source>
</evidence>
<sequence length="188" mass="21350">MRKLLLVDTSLRRDGNSETIVDRMAEELKNCEVTVFKMREHKCNHCIACGACQGKETQKCIQNDDITDLLPLIDTCDGIVLASPVYNHQMSSMARLFIERLYPFFHVEKENMSNTSKRGKKAALILSFWGGPADIYETYAAWSVETLSQMGAEKFKSLIFGGIPGRGEIRDHEEYLTQLHELAAWLSE</sequence>
<evidence type="ECO:0000313" key="4">
    <source>
        <dbReference type="EMBL" id="MBT9808150.1"/>
    </source>
</evidence>
<evidence type="ECO:0000256" key="2">
    <source>
        <dbReference type="ARBA" id="ARBA00022643"/>
    </source>
</evidence>
<dbReference type="InterPro" id="IPR051796">
    <property type="entry name" value="ISF_SsuE-like"/>
</dbReference>
<keyword evidence="2" id="KW-0288">FMN</keyword>
<dbReference type="PANTHER" id="PTHR43278">
    <property type="entry name" value="NAD(P)H-DEPENDENT FMN-CONTAINING OXIDOREDUCTASE YWQN-RELATED"/>
    <property type="match status" value="1"/>
</dbReference>
<dbReference type="InterPro" id="IPR005025">
    <property type="entry name" value="FMN_Rdtase-like_dom"/>
</dbReference>
<dbReference type="Pfam" id="PF03358">
    <property type="entry name" value="FMN_red"/>
    <property type="match status" value="1"/>
</dbReference>
<organism evidence="4 5">
    <name type="scientific">Enterocloster citroniae</name>
    <dbReference type="NCBI Taxonomy" id="358743"/>
    <lineage>
        <taxon>Bacteria</taxon>
        <taxon>Bacillati</taxon>
        <taxon>Bacillota</taxon>
        <taxon>Clostridia</taxon>
        <taxon>Lachnospirales</taxon>
        <taxon>Lachnospiraceae</taxon>
        <taxon>Enterocloster</taxon>
    </lineage>
</organism>
<reference evidence="4" key="1">
    <citation type="journal article" date="2021" name="Gut Microbes">
        <title>A synthetic consortium of 100 gut commensals modulates the composition and function in a colon model of the microbiome of elderly subjects.</title>
        <authorList>
            <person name="Perez M."/>
            <person name="Ntemiri A."/>
            <person name="Tan H."/>
            <person name="Harris H.M.B."/>
            <person name="Roager H.M."/>
            <person name="Ribiere C."/>
            <person name="O'Toole P.W."/>
        </authorList>
    </citation>
    <scope>NUCLEOTIDE SEQUENCE</scope>
    <source>
        <strain evidence="4">MCC335</strain>
    </source>
</reference>
<dbReference type="PANTHER" id="PTHR43278:SF4">
    <property type="entry name" value="NAD(P)H-DEPENDENT FMN-CONTAINING OXIDOREDUCTASE YWQN-RELATED"/>
    <property type="match status" value="1"/>
</dbReference>
<dbReference type="Proteomes" id="UP000708338">
    <property type="component" value="Unassembled WGS sequence"/>
</dbReference>
<dbReference type="SUPFAM" id="SSF52218">
    <property type="entry name" value="Flavoproteins"/>
    <property type="match status" value="1"/>
</dbReference>
<dbReference type="Gene3D" id="3.40.50.360">
    <property type="match status" value="1"/>
</dbReference>
<dbReference type="RefSeq" id="WP_117450194.1">
    <property type="nucleotide sequence ID" value="NZ_CABJDD010000001.1"/>
</dbReference>
<comment type="caution">
    <text evidence="4">The sequence shown here is derived from an EMBL/GenBank/DDBJ whole genome shotgun (WGS) entry which is preliminary data.</text>
</comment>
<evidence type="ECO:0000313" key="5">
    <source>
        <dbReference type="Proteomes" id="UP000708338"/>
    </source>
</evidence>
<feature type="domain" description="NADPH-dependent FMN reductase-like" evidence="3">
    <location>
        <begin position="3"/>
        <end position="125"/>
    </location>
</feature>
<name>A0AA41K453_9FIRM</name>
<dbReference type="InterPro" id="IPR029039">
    <property type="entry name" value="Flavoprotein-like_sf"/>
</dbReference>
<dbReference type="GO" id="GO:0016491">
    <property type="term" value="F:oxidoreductase activity"/>
    <property type="evidence" value="ECO:0007669"/>
    <property type="project" value="InterPro"/>
</dbReference>